<feature type="compositionally biased region" description="Gly residues" evidence="1">
    <location>
        <begin position="1"/>
        <end position="13"/>
    </location>
</feature>
<dbReference type="Gramene" id="CDF37902">
    <property type="protein sequence ID" value="CDF37902"/>
    <property type="gene ID" value="CHC_T00000034001"/>
</dbReference>
<accession>R7QHA5</accession>
<feature type="region of interest" description="Disordered" evidence="1">
    <location>
        <begin position="1"/>
        <end position="20"/>
    </location>
</feature>
<proteinExistence type="predicted"/>
<dbReference type="RefSeq" id="XP_005717773.1">
    <property type="nucleotide sequence ID" value="XM_005717716.1"/>
</dbReference>
<gene>
    <name evidence="2" type="ORF">CHC_T00000034001</name>
</gene>
<sequence>MMLGREGGIGVGGIHQPLETKRSQGEEMAYLDVRLGLNLTNWLPPAALTSTYGHKNAGCMQKASEKQYPYKLLSL</sequence>
<evidence type="ECO:0000313" key="2">
    <source>
        <dbReference type="EMBL" id="CDF37902.1"/>
    </source>
</evidence>
<evidence type="ECO:0000256" key="1">
    <source>
        <dbReference type="SAM" id="MobiDB-lite"/>
    </source>
</evidence>
<dbReference type="AlphaFoldDB" id="R7QHA5"/>
<dbReference type="KEGG" id="ccp:CHC_T00000034001"/>
<protein>
    <submittedName>
        <fullName evidence="2">Uncharacterized protein</fullName>
    </submittedName>
</protein>
<evidence type="ECO:0000313" key="3">
    <source>
        <dbReference type="Proteomes" id="UP000012073"/>
    </source>
</evidence>
<organism evidence="2 3">
    <name type="scientific">Chondrus crispus</name>
    <name type="common">Carrageen Irish moss</name>
    <name type="synonym">Polymorpha crispa</name>
    <dbReference type="NCBI Taxonomy" id="2769"/>
    <lineage>
        <taxon>Eukaryota</taxon>
        <taxon>Rhodophyta</taxon>
        <taxon>Florideophyceae</taxon>
        <taxon>Rhodymeniophycidae</taxon>
        <taxon>Gigartinales</taxon>
        <taxon>Gigartinaceae</taxon>
        <taxon>Chondrus</taxon>
    </lineage>
</organism>
<keyword evidence="3" id="KW-1185">Reference proteome</keyword>
<dbReference type="EMBL" id="HG001883">
    <property type="protein sequence ID" value="CDF37902.1"/>
    <property type="molecule type" value="Genomic_DNA"/>
</dbReference>
<name>R7QHA5_CHOCR</name>
<dbReference type="Proteomes" id="UP000012073">
    <property type="component" value="Unassembled WGS sequence"/>
</dbReference>
<reference evidence="3" key="1">
    <citation type="journal article" date="2013" name="Proc. Natl. Acad. Sci. U.S.A.">
        <title>Genome structure and metabolic features in the red seaweed Chondrus crispus shed light on evolution of the Archaeplastida.</title>
        <authorList>
            <person name="Collen J."/>
            <person name="Porcel B."/>
            <person name="Carre W."/>
            <person name="Ball S.G."/>
            <person name="Chaparro C."/>
            <person name="Tonon T."/>
            <person name="Barbeyron T."/>
            <person name="Michel G."/>
            <person name="Noel B."/>
            <person name="Valentin K."/>
            <person name="Elias M."/>
            <person name="Artiguenave F."/>
            <person name="Arun A."/>
            <person name="Aury J.M."/>
            <person name="Barbosa-Neto J.F."/>
            <person name="Bothwell J.H."/>
            <person name="Bouget F.Y."/>
            <person name="Brillet L."/>
            <person name="Cabello-Hurtado F."/>
            <person name="Capella-Gutierrez S."/>
            <person name="Charrier B."/>
            <person name="Cladiere L."/>
            <person name="Cock J.M."/>
            <person name="Coelho S.M."/>
            <person name="Colleoni C."/>
            <person name="Czjzek M."/>
            <person name="Da Silva C."/>
            <person name="Delage L."/>
            <person name="Denoeud F."/>
            <person name="Deschamps P."/>
            <person name="Dittami S.M."/>
            <person name="Gabaldon T."/>
            <person name="Gachon C.M."/>
            <person name="Groisillier A."/>
            <person name="Herve C."/>
            <person name="Jabbari K."/>
            <person name="Katinka M."/>
            <person name="Kloareg B."/>
            <person name="Kowalczyk N."/>
            <person name="Labadie K."/>
            <person name="Leblanc C."/>
            <person name="Lopez P.J."/>
            <person name="McLachlan D.H."/>
            <person name="Meslet-Cladiere L."/>
            <person name="Moustafa A."/>
            <person name="Nehr Z."/>
            <person name="Nyvall Collen P."/>
            <person name="Panaud O."/>
            <person name="Partensky F."/>
            <person name="Poulain J."/>
            <person name="Rensing S.A."/>
            <person name="Rousvoal S."/>
            <person name="Samson G."/>
            <person name="Symeonidi A."/>
            <person name="Weissenbach J."/>
            <person name="Zambounis A."/>
            <person name="Wincker P."/>
            <person name="Boyen C."/>
        </authorList>
    </citation>
    <scope>NUCLEOTIDE SEQUENCE [LARGE SCALE GENOMIC DNA]</scope>
    <source>
        <strain evidence="3">cv. Stackhouse</strain>
    </source>
</reference>
<dbReference type="GeneID" id="17325479"/>